<dbReference type="EMBL" id="JALNTZ010000007">
    <property type="protein sequence ID" value="KAJ3645996.1"/>
    <property type="molecule type" value="Genomic_DNA"/>
</dbReference>
<sequence length="166" mass="19135">MSTSTIFIKRPLNYCRSLAVVKEKYKEYSPVLSAIMWTVSGLYAAAQSNFNSNITGITLSFPVSQILIMLIVSAMLCKGLATNNIMLVLPWLSVTTYALYFNHYLGLLQTLTTVLRIKKLSWLPWFNLFLNILLLVIRVTLTIRVLQLCIHLWFKKKLKEMKQHSF</sequence>
<protein>
    <submittedName>
        <fullName evidence="2">Uncharacterized protein</fullName>
    </submittedName>
</protein>
<keyword evidence="1" id="KW-0812">Transmembrane</keyword>
<evidence type="ECO:0000256" key="1">
    <source>
        <dbReference type="SAM" id="Phobius"/>
    </source>
</evidence>
<evidence type="ECO:0000313" key="2">
    <source>
        <dbReference type="EMBL" id="KAJ3645996.1"/>
    </source>
</evidence>
<keyword evidence="1" id="KW-0472">Membrane</keyword>
<dbReference type="AlphaFoldDB" id="A0AA38M7A3"/>
<name>A0AA38M7A3_9CUCU</name>
<keyword evidence="3" id="KW-1185">Reference proteome</keyword>
<dbReference type="Proteomes" id="UP001168821">
    <property type="component" value="Unassembled WGS sequence"/>
</dbReference>
<feature type="transmembrane region" description="Helical" evidence="1">
    <location>
        <begin position="84"/>
        <end position="105"/>
    </location>
</feature>
<accession>A0AA38M7A3</accession>
<feature type="transmembrane region" description="Helical" evidence="1">
    <location>
        <begin position="57"/>
        <end position="77"/>
    </location>
</feature>
<reference evidence="2" key="1">
    <citation type="journal article" date="2023" name="G3 (Bethesda)">
        <title>Whole genome assemblies of Zophobas morio and Tenebrio molitor.</title>
        <authorList>
            <person name="Kaur S."/>
            <person name="Stinson S.A."/>
            <person name="diCenzo G.C."/>
        </authorList>
    </citation>
    <scope>NUCLEOTIDE SEQUENCE</scope>
    <source>
        <strain evidence="2">QUZm001</strain>
    </source>
</reference>
<evidence type="ECO:0000313" key="3">
    <source>
        <dbReference type="Proteomes" id="UP001168821"/>
    </source>
</evidence>
<gene>
    <name evidence="2" type="ORF">Zmor_023610</name>
</gene>
<organism evidence="2 3">
    <name type="scientific">Zophobas morio</name>
    <dbReference type="NCBI Taxonomy" id="2755281"/>
    <lineage>
        <taxon>Eukaryota</taxon>
        <taxon>Metazoa</taxon>
        <taxon>Ecdysozoa</taxon>
        <taxon>Arthropoda</taxon>
        <taxon>Hexapoda</taxon>
        <taxon>Insecta</taxon>
        <taxon>Pterygota</taxon>
        <taxon>Neoptera</taxon>
        <taxon>Endopterygota</taxon>
        <taxon>Coleoptera</taxon>
        <taxon>Polyphaga</taxon>
        <taxon>Cucujiformia</taxon>
        <taxon>Tenebrionidae</taxon>
        <taxon>Zophobas</taxon>
    </lineage>
</organism>
<feature type="transmembrane region" description="Helical" evidence="1">
    <location>
        <begin position="125"/>
        <end position="154"/>
    </location>
</feature>
<keyword evidence="1" id="KW-1133">Transmembrane helix</keyword>
<proteinExistence type="predicted"/>
<comment type="caution">
    <text evidence="2">The sequence shown here is derived from an EMBL/GenBank/DDBJ whole genome shotgun (WGS) entry which is preliminary data.</text>
</comment>